<dbReference type="Proteomes" id="UP000886998">
    <property type="component" value="Unassembled WGS sequence"/>
</dbReference>
<dbReference type="Gene3D" id="2.60.210.10">
    <property type="entry name" value="Apoptosis, Tumor Necrosis Factor Receptor Associated Protein 2, Chain A"/>
    <property type="match status" value="1"/>
</dbReference>
<dbReference type="Pfam" id="PF22486">
    <property type="entry name" value="MATH_2"/>
    <property type="match status" value="1"/>
</dbReference>
<dbReference type="OrthoDB" id="6435602at2759"/>
<reference evidence="2" key="1">
    <citation type="submission" date="2020-08" db="EMBL/GenBank/DDBJ databases">
        <title>Multicomponent nature underlies the extraordinary mechanical properties of spider dragline silk.</title>
        <authorList>
            <person name="Kono N."/>
            <person name="Nakamura H."/>
            <person name="Mori M."/>
            <person name="Yoshida Y."/>
            <person name="Ohtoshi R."/>
            <person name="Malay A.D."/>
            <person name="Moran D.A.P."/>
            <person name="Tomita M."/>
            <person name="Numata K."/>
            <person name="Arakawa K."/>
        </authorList>
    </citation>
    <scope>NUCLEOTIDE SEQUENCE</scope>
</reference>
<dbReference type="SUPFAM" id="SSF49599">
    <property type="entry name" value="TRAF domain-like"/>
    <property type="match status" value="1"/>
</dbReference>
<sequence>MDCKGICKEDGLTFTWVFENFRYCGRKNGERISTPTFAKGINDPIYFSLELYPKGFDIKSKDFISFYLYSHSSNNSDIVYNIDFQLSFIAVDGSVLVSKRLQVNDFKSGQRWGFEEFVEHEEV</sequence>
<dbReference type="InterPro" id="IPR008974">
    <property type="entry name" value="TRAF-like"/>
</dbReference>
<dbReference type="SMART" id="SM00061">
    <property type="entry name" value="MATH"/>
    <property type="match status" value="1"/>
</dbReference>
<comment type="caution">
    <text evidence="2">The sequence shown here is derived from an EMBL/GenBank/DDBJ whole genome shotgun (WGS) entry which is preliminary data.</text>
</comment>
<dbReference type="PROSITE" id="PS50144">
    <property type="entry name" value="MATH"/>
    <property type="match status" value="1"/>
</dbReference>
<dbReference type="AlphaFoldDB" id="A0A8X6YSN1"/>
<organism evidence="2 3">
    <name type="scientific">Trichonephila inaurata madagascariensis</name>
    <dbReference type="NCBI Taxonomy" id="2747483"/>
    <lineage>
        <taxon>Eukaryota</taxon>
        <taxon>Metazoa</taxon>
        <taxon>Ecdysozoa</taxon>
        <taxon>Arthropoda</taxon>
        <taxon>Chelicerata</taxon>
        <taxon>Arachnida</taxon>
        <taxon>Araneae</taxon>
        <taxon>Araneomorphae</taxon>
        <taxon>Entelegynae</taxon>
        <taxon>Araneoidea</taxon>
        <taxon>Nephilidae</taxon>
        <taxon>Trichonephila</taxon>
        <taxon>Trichonephila inaurata</taxon>
    </lineage>
</organism>
<evidence type="ECO:0000313" key="3">
    <source>
        <dbReference type="Proteomes" id="UP000886998"/>
    </source>
</evidence>
<dbReference type="InterPro" id="IPR002083">
    <property type="entry name" value="MATH/TRAF_dom"/>
</dbReference>
<name>A0A8X6YSN1_9ARAC</name>
<feature type="domain" description="MATH" evidence="1">
    <location>
        <begin position="11"/>
        <end position="123"/>
    </location>
</feature>
<protein>
    <recommendedName>
        <fullName evidence="1">MATH domain-containing protein</fullName>
    </recommendedName>
</protein>
<keyword evidence="3" id="KW-1185">Reference proteome</keyword>
<evidence type="ECO:0000313" key="2">
    <source>
        <dbReference type="EMBL" id="GFY78491.1"/>
    </source>
</evidence>
<evidence type="ECO:0000259" key="1">
    <source>
        <dbReference type="PROSITE" id="PS50144"/>
    </source>
</evidence>
<accession>A0A8X6YSN1</accession>
<proteinExistence type="predicted"/>
<dbReference type="EMBL" id="BMAV01023034">
    <property type="protein sequence ID" value="GFY78491.1"/>
    <property type="molecule type" value="Genomic_DNA"/>
</dbReference>
<gene>
    <name evidence="2" type="ORF">TNIN_118851</name>
</gene>